<dbReference type="InterPro" id="IPR011083">
    <property type="entry name" value="Phage_tail_collar_dom"/>
</dbReference>
<evidence type="ECO:0000313" key="4">
    <source>
        <dbReference type="Proteomes" id="UP001278188"/>
    </source>
</evidence>
<organism evidence="3 4">
    <name type="scientific">Acinetobacter chinensis</name>
    <dbReference type="NCBI Taxonomy" id="2004650"/>
    <lineage>
        <taxon>Bacteria</taxon>
        <taxon>Pseudomonadati</taxon>
        <taxon>Pseudomonadota</taxon>
        <taxon>Gammaproteobacteria</taxon>
        <taxon>Moraxellales</taxon>
        <taxon>Moraxellaceae</taxon>
        <taxon>Acinetobacter</taxon>
    </lineage>
</organism>
<dbReference type="Gene3D" id="3.90.1340.10">
    <property type="entry name" value="Phage tail collar domain"/>
    <property type="match status" value="1"/>
</dbReference>
<dbReference type="Pfam" id="PF12571">
    <property type="entry name" value="Phage_tail_fib"/>
    <property type="match status" value="1"/>
</dbReference>
<reference evidence="3 4" key="1">
    <citation type="submission" date="2023-06" db="EMBL/GenBank/DDBJ databases">
        <title>Genomic Analysis of Acinetobacter Strains Recovered from South Australian Aquatic Samples provides Insights into the Circulation of Antibiotic Resistance determinants in the Environment.</title>
        <authorList>
            <person name="Tobin L."/>
            <person name="Jarocki V.M."/>
            <person name="Kenyon J."/>
            <person name="Drigo B."/>
            <person name="Donner E."/>
            <person name="Djordjevic S.P."/>
            <person name="Hamidian M."/>
        </authorList>
    </citation>
    <scope>NUCLEOTIDE SEQUENCE [LARGE SCALE GENOMIC DNA]</scope>
    <source>
        <strain evidence="3 4">SAAc652</strain>
    </source>
</reference>
<evidence type="ECO:0000259" key="1">
    <source>
        <dbReference type="Pfam" id="PF07484"/>
    </source>
</evidence>
<sequence>MVAKYYVTLTEYGSSLIEQTHDGGTVELKDMVIGDANGVPYLPFDNKHLTALVHQVASVPINEVKIIHGGVRISALIPASVGGFDIHEIGFTDITGKLVYLGNYHGAHKPVISDGGGGDLEIVADVKVSASKEVTVTTDPSILTANKAWVQTQLDELRNSLNPFLARTGSIELWSNPIPPAYALECDGAAYSRTEYKALFDVIGTAFGAGNGSTTFNVPDFRAEVPRGWDHGRGIDSGRILGSSQAASSVYMGDPSVTAGRVANLYNKTDDNVELMRKALNGEPTTVNATNLSVLSVPAEIVDPETPQNTTMSVRVRNVAVMFIIRI</sequence>
<proteinExistence type="predicted"/>
<keyword evidence="4" id="KW-1185">Reference proteome</keyword>
<evidence type="ECO:0000259" key="2">
    <source>
        <dbReference type="Pfam" id="PF12571"/>
    </source>
</evidence>
<dbReference type="Pfam" id="PF07484">
    <property type="entry name" value="Collar"/>
    <property type="match status" value="1"/>
</dbReference>
<dbReference type="Proteomes" id="UP001278188">
    <property type="component" value="Unassembled WGS sequence"/>
</dbReference>
<protein>
    <submittedName>
        <fullName evidence="3">Phage tail protein</fullName>
    </submittedName>
</protein>
<evidence type="ECO:0000313" key="3">
    <source>
        <dbReference type="EMBL" id="MDV2469829.1"/>
    </source>
</evidence>
<name>A0ABU3WHE9_9GAMM</name>
<accession>A0ABU3WHE9</accession>
<dbReference type="InterPro" id="IPR037053">
    <property type="entry name" value="Phage_tail_collar_dom_sf"/>
</dbReference>
<dbReference type="InterPro" id="IPR022225">
    <property type="entry name" value="Phage_tail_fibre_N"/>
</dbReference>
<dbReference type="RefSeq" id="WP_317084718.1">
    <property type="nucleotide sequence ID" value="NZ_JASVDY010000004.1"/>
</dbReference>
<feature type="domain" description="Phage tail fibre protein N-terminal" evidence="2">
    <location>
        <begin position="1"/>
        <end position="146"/>
    </location>
</feature>
<feature type="domain" description="Phage tail collar" evidence="1">
    <location>
        <begin position="169"/>
        <end position="226"/>
    </location>
</feature>
<gene>
    <name evidence="3" type="ORF">QR674_12645</name>
</gene>
<dbReference type="SUPFAM" id="SSF88874">
    <property type="entry name" value="Receptor-binding domain of short tail fibre protein gp12"/>
    <property type="match status" value="1"/>
</dbReference>
<dbReference type="EMBL" id="JASVDY010000004">
    <property type="protein sequence ID" value="MDV2469829.1"/>
    <property type="molecule type" value="Genomic_DNA"/>
</dbReference>
<comment type="caution">
    <text evidence="3">The sequence shown here is derived from an EMBL/GenBank/DDBJ whole genome shotgun (WGS) entry which is preliminary data.</text>
</comment>